<evidence type="ECO:0000256" key="3">
    <source>
        <dbReference type="ARBA" id="ARBA00022454"/>
    </source>
</evidence>
<evidence type="ECO:0000313" key="13">
    <source>
        <dbReference type="Proteomes" id="UP000791440"/>
    </source>
</evidence>
<comment type="function">
    <text evidence="9">Acts as a component of the essential kinetochore-associated NDC80 complex, which is required for chromosome segregation and spindle checkpoint activity.</text>
</comment>
<dbReference type="GO" id="GO:0007059">
    <property type="term" value="P:chromosome segregation"/>
    <property type="evidence" value="ECO:0007669"/>
    <property type="project" value="InterPro"/>
</dbReference>
<keyword evidence="6 10" id="KW-0175">Coiled coil</keyword>
<dbReference type="AlphaFoldDB" id="A0A921ZRP4"/>
<evidence type="ECO:0000256" key="4">
    <source>
        <dbReference type="ARBA" id="ARBA00022618"/>
    </source>
</evidence>
<sequence>MGGIEDEWNLNLLLEDIEYSSFAEFEICFSNIHTAINTLLDNAFKLEKSKNTKFTTESYDEELKYLCDKNKILKQELDALSEQISKKQLQYEERKKDVKLFEQEIKDRHEAFLMAKKNYKKILKIYFTIESKDAEKETIFIQFFTEARKESENYSVHLVKDTKLGHFQILSTTPNLEEFKEIKRKLLETNDVPGALCSIRQAFKTLKSNKKHNLL</sequence>
<evidence type="ECO:0000256" key="6">
    <source>
        <dbReference type="ARBA" id="ARBA00023054"/>
    </source>
</evidence>
<dbReference type="Gene3D" id="3.30.457.50">
    <property type="entry name" value="Chromosome segregation protein Spc25"/>
    <property type="match status" value="1"/>
</dbReference>
<evidence type="ECO:0000313" key="12">
    <source>
        <dbReference type="EMBL" id="KAG6462751.1"/>
    </source>
</evidence>
<keyword evidence="9" id="KW-0539">Nucleus</keyword>
<keyword evidence="4 9" id="KW-0132">Cell division</keyword>
<accession>A0A921ZRP4</accession>
<dbReference type="Pfam" id="PF08234">
    <property type="entry name" value="Spindle_Spc25"/>
    <property type="match status" value="1"/>
</dbReference>
<dbReference type="GO" id="GO:0051301">
    <property type="term" value="P:cell division"/>
    <property type="evidence" value="ECO:0007669"/>
    <property type="project" value="UniProtKB-UniRule"/>
</dbReference>
<keyword evidence="9" id="KW-0995">Kinetochore</keyword>
<gene>
    <name evidence="12" type="ORF">O3G_MSEX013440</name>
</gene>
<evidence type="ECO:0000256" key="7">
    <source>
        <dbReference type="ARBA" id="ARBA00023306"/>
    </source>
</evidence>
<keyword evidence="7 9" id="KW-0131">Cell cycle</keyword>
<proteinExistence type="inferred from homology"/>
<dbReference type="InterPro" id="IPR013255">
    <property type="entry name" value="Spc25_C"/>
</dbReference>
<feature type="coiled-coil region" evidence="10">
    <location>
        <begin position="63"/>
        <end position="97"/>
    </location>
</feature>
<protein>
    <recommendedName>
        <fullName evidence="9">Kinetochore protein SPC25</fullName>
    </recommendedName>
</protein>
<keyword evidence="3 9" id="KW-0158">Chromosome</keyword>
<organism evidence="12 13">
    <name type="scientific">Manduca sexta</name>
    <name type="common">Tobacco hawkmoth</name>
    <name type="synonym">Tobacco hornworm</name>
    <dbReference type="NCBI Taxonomy" id="7130"/>
    <lineage>
        <taxon>Eukaryota</taxon>
        <taxon>Metazoa</taxon>
        <taxon>Ecdysozoa</taxon>
        <taxon>Arthropoda</taxon>
        <taxon>Hexapoda</taxon>
        <taxon>Insecta</taxon>
        <taxon>Pterygota</taxon>
        <taxon>Neoptera</taxon>
        <taxon>Endopterygota</taxon>
        <taxon>Lepidoptera</taxon>
        <taxon>Glossata</taxon>
        <taxon>Ditrysia</taxon>
        <taxon>Bombycoidea</taxon>
        <taxon>Sphingidae</taxon>
        <taxon>Sphinginae</taxon>
        <taxon>Sphingini</taxon>
        <taxon>Manduca</taxon>
    </lineage>
</organism>
<dbReference type="GO" id="GO:0005634">
    <property type="term" value="C:nucleus"/>
    <property type="evidence" value="ECO:0007669"/>
    <property type="project" value="UniProtKB-SubCell"/>
</dbReference>
<name>A0A921ZRP4_MANSE</name>
<evidence type="ECO:0000259" key="11">
    <source>
        <dbReference type="Pfam" id="PF08234"/>
    </source>
</evidence>
<reference evidence="12" key="1">
    <citation type="journal article" date="2016" name="Insect Biochem. Mol. Biol.">
        <title>Multifaceted biological insights from a draft genome sequence of the tobacco hornworm moth, Manduca sexta.</title>
        <authorList>
            <person name="Kanost M.R."/>
            <person name="Arrese E.L."/>
            <person name="Cao X."/>
            <person name="Chen Y.R."/>
            <person name="Chellapilla S."/>
            <person name="Goldsmith M.R."/>
            <person name="Grosse-Wilde E."/>
            <person name="Heckel D.G."/>
            <person name="Herndon N."/>
            <person name="Jiang H."/>
            <person name="Papanicolaou A."/>
            <person name="Qu J."/>
            <person name="Soulages J.L."/>
            <person name="Vogel H."/>
            <person name="Walters J."/>
            <person name="Waterhouse R.M."/>
            <person name="Ahn S.J."/>
            <person name="Almeida F.C."/>
            <person name="An C."/>
            <person name="Aqrawi P."/>
            <person name="Bretschneider A."/>
            <person name="Bryant W.B."/>
            <person name="Bucks S."/>
            <person name="Chao H."/>
            <person name="Chevignon G."/>
            <person name="Christen J.M."/>
            <person name="Clarke D.F."/>
            <person name="Dittmer N.T."/>
            <person name="Ferguson L.C.F."/>
            <person name="Garavelou S."/>
            <person name="Gordon K.H.J."/>
            <person name="Gunaratna R.T."/>
            <person name="Han Y."/>
            <person name="Hauser F."/>
            <person name="He Y."/>
            <person name="Heidel-Fischer H."/>
            <person name="Hirsh A."/>
            <person name="Hu Y."/>
            <person name="Jiang H."/>
            <person name="Kalra D."/>
            <person name="Klinner C."/>
            <person name="Konig C."/>
            <person name="Kovar C."/>
            <person name="Kroll A.R."/>
            <person name="Kuwar S.S."/>
            <person name="Lee S.L."/>
            <person name="Lehman R."/>
            <person name="Li K."/>
            <person name="Li Z."/>
            <person name="Liang H."/>
            <person name="Lovelace S."/>
            <person name="Lu Z."/>
            <person name="Mansfield J.H."/>
            <person name="McCulloch K.J."/>
            <person name="Mathew T."/>
            <person name="Morton B."/>
            <person name="Muzny D.M."/>
            <person name="Neunemann D."/>
            <person name="Ongeri F."/>
            <person name="Pauchet Y."/>
            <person name="Pu L.L."/>
            <person name="Pyrousis I."/>
            <person name="Rao X.J."/>
            <person name="Redding A."/>
            <person name="Roesel C."/>
            <person name="Sanchez-Gracia A."/>
            <person name="Schaack S."/>
            <person name="Shukla A."/>
            <person name="Tetreau G."/>
            <person name="Wang Y."/>
            <person name="Xiong G.H."/>
            <person name="Traut W."/>
            <person name="Walsh T.K."/>
            <person name="Worley K.C."/>
            <person name="Wu D."/>
            <person name="Wu W."/>
            <person name="Wu Y.Q."/>
            <person name="Zhang X."/>
            <person name="Zou Z."/>
            <person name="Zucker H."/>
            <person name="Briscoe A.D."/>
            <person name="Burmester T."/>
            <person name="Clem R.J."/>
            <person name="Feyereisen R."/>
            <person name="Grimmelikhuijzen C.J.P."/>
            <person name="Hamodrakas S.J."/>
            <person name="Hansson B.S."/>
            <person name="Huguet E."/>
            <person name="Jermiin L.S."/>
            <person name="Lan Q."/>
            <person name="Lehman H.K."/>
            <person name="Lorenzen M."/>
            <person name="Merzendorfer H."/>
            <person name="Michalopoulos I."/>
            <person name="Morton D.B."/>
            <person name="Muthukrishnan S."/>
            <person name="Oakeshott J.G."/>
            <person name="Palmer W."/>
            <person name="Park Y."/>
            <person name="Passarelli A.L."/>
            <person name="Rozas J."/>
            <person name="Schwartz L.M."/>
            <person name="Smith W."/>
            <person name="Southgate A."/>
            <person name="Vilcinskas A."/>
            <person name="Vogt R."/>
            <person name="Wang P."/>
            <person name="Werren J."/>
            <person name="Yu X.Q."/>
            <person name="Zhou J.J."/>
            <person name="Brown S.J."/>
            <person name="Scherer S.E."/>
            <person name="Richards S."/>
            <person name="Blissard G.W."/>
        </authorList>
    </citation>
    <scope>NUCLEOTIDE SEQUENCE</scope>
</reference>
<evidence type="ECO:0000256" key="2">
    <source>
        <dbReference type="ARBA" id="ARBA00006379"/>
    </source>
</evidence>
<comment type="subunit">
    <text evidence="9">Component of the NDC80 complex.</text>
</comment>
<comment type="caution">
    <text evidence="12">The sequence shown here is derived from an EMBL/GenBank/DDBJ whole genome shotgun (WGS) entry which is preliminary data.</text>
</comment>
<reference evidence="12" key="2">
    <citation type="submission" date="2020-12" db="EMBL/GenBank/DDBJ databases">
        <authorList>
            <person name="Kanost M."/>
        </authorList>
    </citation>
    <scope>NUCLEOTIDE SEQUENCE</scope>
</reference>
<evidence type="ECO:0000256" key="5">
    <source>
        <dbReference type="ARBA" id="ARBA00022776"/>
    </source>
</evidence>
<dbReference type="Proteomes" id="UP000791440">
    <property type="component" value="Unassembled WGS sequence"/>
</dbReference>
<keyword evidence="8 9" id="KW-0137">Centromere</keyword>
<comment type="similarity">
    <text evidence="2 9">Belongs to the SPC25 family.</text>
</comment>
<evidence type="ECO:0000256" key="8">
    <source>
        <dbReference type="ARBA" id="ARBA00023328"/>
    </source>
</evidence>
<feature type="domain" description="Chromosome segregation protein Spc25 C-terminal" evidence="11">
    <location>
        <begin position="136"/>
        <end position="204"/>
    </location>
</feature>
<evidence type="ECO:0000256" key="10">
    <source>
        <dbReference type="SAM" id="Coils"/>
    </source>
</evidence>
<evidence type="ECO:0000256" key="1">
    <source>
        <dbReference type="ARBA" id="ARBA00004584"/>
    </source>
</evidence>
<evidence type="ECO:0000256" key="9">
    <source>
        <dbReference type="RuleBase" id="RU367150"/>
    </source>
</evidence>
<dbReference type="EMBL" id="JH668885">
    <property type="protein sequence ID" value="KAG6462751.1"/>
    <property type="molecule type" value="Genomic_DNA"/>
</dbReference>
<keyword evidence="5 9" id="KW-0498">Mitosis</keyword>
<dbReference type="GO" id="GO:0031262">
    <property type="term" value="C:Ndc80 complex"/>
    <property type="evidence" value="ECO:0007669"/>
    <property type="project" value="InterPro"/>
</dbReference>
<comment type="subcellular location">
    <subcellularLocation>
        <location evidence="1">Chromosome</location>
        <location evidence="1">Centromere</location>
    </subcellularLocation>
    <subcellularLocation>
        <location evidence="9">Nucleus</location>
    </subcellularLocation>
    <subcellularLocation>
        <location evidence="9">Chromosome</location>
        <location evidence="9">Centromere</location>
        <location evidence="9">Kinetochore</location>
    </subcellularLocation>
</comment>
<keyword evidence="13" id="KW-1185">Reference proteome</keyword>